<comment type="similarity">
    <text evidence="1">Belongs to the thioredoxin family.</text>
</comment>
<dbReference type="Gene3D" id="3.40.30.10">
    <property type="entry name" value="Glutaredoxin"/>
    <property type="match status" value="1"/>
</dbReference>
<gene>
    <name evidence="5" type="primary">LOC100368220</name>
</gene>
<evidence type="ECO:0000313" key="5">
    <source>
        <dbReference type="RefSeq" id="XP_002733252.1"/>
    </source>
</evidence>
<protein>
    <submittedName>
        <fullName evidence="5">Thioredoxin, mitochondrial-like</fullName>
    </submittedName>
</protein>
<dbReference type="NCBIfam" id="TIGR01068">
    <property type="entry name" value="thioredoxin"/>
    <property type="match status" value="1"/>
</dbReference>
<dbReference type="InterPro" id="IPR013766">
    <property type="entry name" value="Thioredoxin_domain"/>
</dbReference>
<dbReference type="GeneID" id="100368220"/>
<reference evidence="5" key="1">
    <citation type="submission" date="2025-08" db="UniProtKB">
        <authorList>
            <consortium name="RefSeq"/>
        </authorList>
    </citation>
    <scope>IDENTIFICATION</scope>
    <source>
        <tissue evidence="5">Testes</tissue>
    </source>
</reference>
<dbReference type="PROSITE" id="PS51352">
    <property type="entry name" value="THIOREDOXIN_2"/>
    <property type="match status" value="1"/>
</dbReference>
<dbReference type="InterPro" id="IPR017937">
    <property type="entry name" value="Thioredoxin_CS"/>
</dbReference>
<keyword evidence="2" id="KW-1015">Disulfide bond</keyword>
<dbReference type="CDD" id="cd02947">
    <property type="entry name" value="TRX_family"/>
    <property type="match status" value="1"/>
</dbReference>
<dbReference type="RefSeq" id="XP_002733252.1">
    <property type="nucleotide sequence ID" value="XM_002733206.2"/>
</dbReference>
<accession>A0ABM0GML0</accession>
<dbReference type="InterPro" id="IPR036249">
    <property type="entry name" value="Thioredoxin-like_sf"/>
</dbReference>
<dbReference type="PANTHER" id="PTHR43601:SF3">
    <property type="entry name" value="THIOREDOXIN, MITOCHONDRIAL"/>
    <property type="match status" value="1"/>
</dbReference>
<evidence type="ECO:0000259" key="3">
    <source>
        <dbReference type="PROSITE" id="PS51352"/>
    </source>
</evidence>
<sequence length="153" mass="17044">MMLLSLRRIASPSILQSIRNLQSSYLIQRNVPAASRCAFIHTGNPHRTSFNVQDSDDFMERVIKSNKPTVVDFHATWCGPCKILGPRLEKVIAAQNGKVQLAKVDVDTNTDLAMEYGVSAVPMVIAVKQGEKVDEFIGLQEEDQLNSFVEKLL</sequence>
<dbReference type="PANTHER" id="PTHR43601">
    <property type="entry name" value="THIOREDOXIN, MITOCHONDRIAL"/>
    <property type="match status" value="1"/>
</dbReference>
<keyword evidence="4" id="KW-1185">Reference proteome</keyword>
<dbReference type="PROSITE" id="PS00194">
    <property type="entry name" value="THIOREDOXIN_1"/>
    <property type="match status" value="1"/>
</dbReference>
<dbReference type="Pfam" id="PF00085">
    <property type="entry name" value="Thioredoxin"/>
    <property type="match status" value="1"/>
</dbReference>
<evidence type="ECO:0000256" key="1">
    <source>
        <dbReference type="ARBA" id="ARBA00008987"/>
    </source>
</evidence>
<feature type="domain" description="Thioredoxin" evidence="3">
    <location>
        <begin position="25"/>
        <end position="153"/>
    </location>
</feature>
<dbReference type="InterPro" id="IPR005746">
    <property type="entry name" value="Thioredoxin"/>
</dbReference>
<proteinExistence type="inferred from homology"/>
<evidence type="ECO:0000313" key="4">
    <source>
        <dbReference type="Proteomes" id="UP000694865"/>
    </source>
</evidence>
<dbReference type="Proteomes" id="UP000694865">
    <property type="component" value="Unplaced"/>
</dbReference>
<dbReference type="SUPFAM" id="SSF52833">
    <property type="entry name" value="Thioredoxin-like"/>
    <property type="match status" value="1"/>
</dbReference>
<evidence type="ECO:0000256" key="2">
    <source>
        <dbReference type="ARBA" id="ARBA00023157"/>
    </source>
</evidence>
<organism evidence="4 5">
    <name type="scientific">Saccoglossus kowalevskii</name>
    <name type="common">Acorn worm</name>
    <dbReference type="NCBI Taxonomy" id="10224"/>
    <lineage>
        <taxon>Eukaryota</taxon>
        <taxon>Metazoa</taxon>
        <taxon>Hemichordata</taxon>
        <taxon>Enteropneusta</taxon>
        <taxon>Harrimaniidae</taxon>
        <taxon>Saccoglossus</taxon>
    </lineage>
</organism>
<name>A0ABM0GML0_SACKO</name>